<dbReference type="InterPro" id="IPR036412">
    <property type="entry name" value="HAD-like_sf"/>
</dbReference>
<feature type="binding site" evidence="10">
    <location>
        <position position="13"/>
    </location>
    <ligand>
        <name>Mg(2+)</name>
        <dbReference type="ChEBI" id="CHEBI:18420"/>
    </ligand>
</feature>
<dbReference type="RefSeq" id="WP_068000621.1">
    <property type="nucleotide sequence ID" value="NZ_CP015596.1"/>
</dbReference>
<dbReference type="GO" id="GO:0005975">
    <property type="term" value="P:carbohydrate metabolic process"/>
    <property type="evidence" value="ECO:0007669"/>
    <property type="project" value="InterPro"/>
</dbReference>
<dbReference type="PANTHER" id="PTHR42891">
    <property type="entry name" value="D-GLYCERO-BETA-D-MANNO-HEPTOSE-1,7-BISPHOSPHATE 7-PHOSPHATASE"/>
    <property type="match status" value="1"/>
</dbReference>
<evidence type="ECO:0000256" key="2">
    <source>
        <dbReference type="ARBA" id="ARBA00022490"/>
    </source>
</evidence>
<dbReference type="EC" id="3.1.3.-" evidence="7"/>
<feature type="site" description="Stabilizes the phosphoryl group" evidence="9">
    <location>
        <position position="53"/>
    </location>
</feature>
<feature type="site" description="Contributes to substrate recognition" evidence="9">
    <location>
        <position position="110"/>
    </location>
</feature>
<comment type="cofactor">
    <cofactor evidence="10">
        <name>Mg(2+)</name>
        <dbReference type="ChEBI" id="CHEBI:18420"/>
    </cofactor>
</comment>
<dbReference type="EMBL" id="CP015596">
    <property type="protein sequence ID" value="ANE82187.1"/>
    <property type="molecule type" value="Genomic_DNA"/>
</dbReference>
<evidence type="ECO:0000256" key="5">
    <source>
        <dbReference type="ARBA" id="ARBA00023277"/>
    </source>
</evidence>
<evidence type="ECO:0000256" key="7">
    <source>
        <dbReference type="PIRNR" id="PIRNR004682"/>
    </source>
</evidence>
<evidence type="ECO:0000256" key="10">
    <source>
        <dbReference type="PIRSR" id="PIRSR004682-4"/>
    </source>
</evidence>
<dbReference type="STRING" id="1682113.A7U43_25635"/>
<dbReference type="NCBIfam" id="TIGR01662">
    <property type="entry name" value="HAD-SF-IIIA"/>
    <property type="match status" value="1"/>
</dbReference>
<feature type="binding site" evidence="10">
    <location>
        <position position="136"/>
    </location>
    <ligand>
        <name>Mg(2+)</name>
        <dbReference type="ChEBI" id="CHEBI:18420"/>
    </ligand>
</feature>
<evidence type="ECO:0000256" key="6">
    <source>
        <dbReference type="ARBA" id="ARBA00031828"/>
    </source>
</evidence>
<gene>
    <name evidence="11" type="ORF">A7U43_25635</name>
</gene>
<dbReference type="Pfam" id="PF13242">
    <property type="entry name" value="Hydrolase_like"/>
    <property type="match status" value="1"/>
</dbReference>
<dbReference type="NCBIfam" id="TIGR01656">
    <property type="entry name" value="Histidinol-ppas"/>
    <property type="match status" value="1"/>
</dbReference>
<evidence type="ECO:0000256" key="3">
    <source>
        <dbReference type="ARBA" id="ARBA00022723"/>
    </source>
</evidence>
<proteinExistence type="inferred from homology"/>
<dbReference type="AlphaFoldDB" id="A0A172USL9"/>
<dbReference type="OrthoDB" id="9781367at2"/>
<comment type="subcellular location">
    <subcellularLocation>
        <location evidence="1 7">Cytoplasm</location>
    </subcellularLocation>
</comment>
<dbReference type="PANTHER" id="PTHR42891:SF1">
    <property type="entry name" value="D-GLYCERO-BETA-D-MANNO-HEPTOSE-1,7-BISPHOSPHATE 7-PHOSPHATASE"/>
    <property type="match status" value="1"/>
</dbReference>
<feature type="binding site" evidence="10">
    <location>
        <position position="11"/>
    </location>
    <ligand>
        <name>Mg(2+)</name>
        <dbReference type="ChEBI" id="CHEBI:18420"/>
    </ligand>
</feature>
<keyword evidence="4 7" id="KW-0378">Hydrolase</keyword>
<keyword evidence="12" id="KW-1185">Reference proteome</keyword>
<comment type="cofactor">
    <cofactor evidence="10">
        <name>Zn(2+)</name>
        <dbReference type="ChEBI" id="CHEBI:29105"/>
    </cofactor>
</comment>
<feature type="active site" description="Nucleophile" evidence="8">
    <location>
        <position position="11"/>
    </location>
</feature>
<keyword evidence="10" id="KW-0862">Zinc</keyword>
<name>A0A172USL9_9MYCO</name>
<feature type="site" description="Stabilizes the phosphoryl group" evidence="9">
    <location>
        <position position="111"/>
    </location>
</feature>
<sequence>MGKSRPAAFLDRDGVINVDRGFVGHPDDFCLVDGAAEAISLLNRRGYLVFVVTNQSGIGHGYYTEADFAALTVHMSSLLAQNNAHIDDLRHCPFHPEAKIDRYRSVHPWRKPAPGMILDLLNCWEVDVESSFLIGDSVRDVESATAAGIDGYLFGGGNLLQFVKSILSEMGQA</sequence>
<evidence type="ECO:0000256" key="4">
    <source>
        <dbReference type="ARBA" id="ARBA00022801"/>
    </source>
</evidence>
<keyword evidence="3 10" id="KW-0479">Metal-binding</keyword>
<evidence type="ECO:0000313" key="12">
    <source>
        <dbReference type="Proteomes" id="UP000077143"/>
    </source>
</evidence>
<dbReference type="KEGG" id="madi:A7U43_25635"/>
<feature type="binding site" evidence="10">
    <location>
        <position position="92"/>
    </location>
    <ligand>
        <name>Zn(2+)</name>
        <dbReference type="ChEBI" id="CHEBI:29105"/>
    </ligand>
</feature>
<dbReference type="GO" id="GO:0016791">
    <property type="term" value="F:phosphatase activity"/>
    <property type="evidence" value="ECO:0007669"/>
    <property type="project" value="InterPro"/>
</dbReference>
<dbReference type="GO" id="GO:0005737">
    <property type="term" value="C:cytoplasm"/>
    <property type="evidence" value="ECO:0007669"/>
    <property type="project" value="UniProtKB-SubCell"/>
</dbReference>
<dbReference type="PIRSF" id="PIRSF004682">
    <property type="entry name" value="GmhB"/>
    <property type="match status" value="1"/>
</dbReference>
<dbReference type="InterPro" id="IPR004446">
    <property type="entry name" value="Heptose_bisP_phosphatase"/>
</dbReference>
<protein>
    <recommendedName>
        <fullName evidence="6 7">D,D-heptose 1,7-bisphosphate phosphatase</fullName>
        <ecNumber evidence="7">3.1.3.-</ecNumber>
    </recommendedName>
</protein>
<dbReference type="Proteomes" id="UP000077143">
    <property type="component" value="Chromosome"/>
</dbReference>
<dbReference type="InterPro" id="IPR023214">
    <property type="entry name" value="HAD_sf"/>
</dbReference>
<dbReference type="CDD" id="cd07503">
    <property type="entry name" value="HAD_HisB-N"/>
    <property type="match status" value="1"/>
</dbReference>
<accession>A0A172USL9</accession>
<evidence type="ECO:0000256" key="1">
    <source>
        <dbReference type="ARBA" id="ARBA00004496"/>
    </source>
</evidence>
<keyword evidence="10" id="KW-0460">Magnesium</keyword>
<evidence type="ECO:0000256" key="9">
    <source>
        <dbReference type="PIRSR" id="PIRSR004682-3"/>
    </source>
</evidence>
<evidence type="ECO:0000256" key="8">
    <source>
        <dbReference type="PIRSR" id="PIRSR004682-1"/>
    </source>
</evidence>
<keyword evidence="5 7" id="KW-0119">Carbohydrate metabolism</keyword>
<reference evidence="11 12" key="1">
    <citation type="submission" date="2016-05" db="EMBL/GenBank/DDBJ databases">
        <title>Complete genome sequence of a phthalic acid esters degrading Mycobacterium sp. YC-RL4.</title>
        <authorList>
            <person name="Ren L."/>
            <person name="Fan S."/>
            <person name="Ruth N."/>
            <person name="Jia Y."/>
            <person name="Wang J."/>
            <person name="Qiao C."/>
        </authorList>
    </citation>
    <scope>NUCLEOTIDE SEQUENCE [LARGE SCALE GENOMIC DNA]</scope>
    <source>
        <strain evidence="11 12">YC-RL4</strain>
    </source>
</reference>
<dbReference type="GO" id="GO:0046872">
    <property type="term" value="F:metal ion binding"/>
    <property type="evidence" value="ECO:0007669"/>
    <property type="project" value="UniProtKB-KW"/>
</dbReference>
<dbReference type="Gene3D" id="3.40.50.1000">
    <property type="entry name" value="HAD superfamily/HAD-like"/>
    <property type="match status" value="1"/>
</dbReference>
<evidence type="ECO:0000313" key="11">
    <source>
        <dbReference type="EMBL" id="ANE82187.1"/>
    </source>
</evidence>
<dbReference type="InterPro" id="IPR006549">
    <property type="entry name" value="HAD-SF_hydro_IIIA"/>
</dbReference>
<dbReference type="InterPro" id="IPR006543">
    <property type="entry name" value="Histidinol-phos"/>
</dbReference>
<feature type="active site" description="Proton donor" evidence="8">
    <location>
        <position position="13"/>
    </location>
</feature>
<comment type="similarity">
    <text evidence="7">Belongs to the gmhB family.</text>
</comment>
<organism evidence="11 12">
    <name type="scientific">Mycobacterium adipatum</name>
    <dbReference type="NCBI Taxonomy" id="1682113"/>
    <lineage>
        <taxon>Bacteria</taxon>
        <taxon>Bacillati</taxon>
        <taxon>Actinomycetota</taxon>
        <taxon>Actinomycetes</taxon>
        <taxon>Mycobacteriales</taxon>
        <taxon>Mycobacteriaceae</taxon>
        <taxon>Mycobacterium</taxon>
    </lineage>
</organism>
<keyword evidence="2 7" id="KW-0963">Cytoplasm</keyword>
<dbReference type="SUPFAM" id="SSF56784">
    <property type="entry name" value="HAD-like"/>
    <property type="match status" value="1"/>
</dbReference>